<organism evidence="1 2">
    <name type="scientific">Perca fluviatilis</name>
    <name type="common">European perch</name>
    <dbReference type="NCBI Taxonomy" id="8168"/>
    <lineage>
        <taxon>Eukaryota</taxon>
        <taxon>Metazoa</taxon>
        <taxon>Chordata</taxon>
        <taxon>Craniata</taxon>
        <taxon>Vertebrata</taxon>
        <taxon>Euteleostomi</taxon>
        <taxon>Actinopterygii</taxon>
        <taxon>Neopterygii</taxon>
        <taxon>Teleostei</taxon>
        <taxon>Neoteleostei</taxon>
        <taxon>Acanthomorphata</taxon>
        <taxon>Eupercaria</taxon>
        <taxon>Perciformes</taxon>
        <taxon>Percoidei</taxon>
        <taxon>Percidae</taxon>
        <taxon>Percinae</taxon>
        <taxon>Perca</taxon>
    </lineage>
</organism>
<accession>A0A6A5E2M6</accession>
<sequence>MWMYSSTLCPVRSPRQLCRRPVCGSWRRRTTMPPPVWRRWFTAAICCWRRSRAPWLTSPSLSSAPATDHLTSPHQPNPDPAVCKTHFWTIFSHFPSPHFDSWFLPSDISCKPQNTRNAEFFCEGNARCHTVSETSFGCLTAMFFYTAATGLQANAEKCVKTLDAC</sequence>
<gene>
    <name evidence="1" type="ORF">PFLUV_G00266740</name>
</gene>
<evidence type="ECO:0000313" key="1">
    <source>
        <dbReference type="EMBL" id="KAF1372558.1"/>
    </source>
</evidence>
<dbReference type="AlphaFoldDB" id="A0A6A5E2M6"/>
<comment type="caution">
    <text evidence="1">The sequence shown here is derived from an EMBL/GenBank/DDBJ whole genome shotgun (WGS) entry which is preliminary data.</text>
</comment>
<proteinExistence type="predicted"/>
<reference evidence="1 2" key="1">
    <citation type="submission" date="2019-06" db="EMBL/GenBank/DDBJ databases">
        <title>A chromosome-scale genome assembly of the European perch, Perca fluviatilis.</title>
        <authorList>
            <person name="Roques C."/>
            <person name="Zahm M."/>
            <person name="Cabau C."/>
            <person name="Klopp C."/>
            <person name="Bouchez O."/>
            <person name="Donnadieu C."/>
            <person name="Kuhl H."/>
            <person name="Gislard M."/>
            <person name="Guendouz S."/>
            <person name="Journot L."/>
            <person name="Haffray P."/>
            <person name="Bestin A."/>
            <person name="Morvezen R."/>
            <person name="Feron R."/>
            <person name="Wen M."/>
            <person name="Jouanno E."/>
            <person name="Herpin A."/>
            <person name="Schartl M."/>
            <person name="Postlethwait J."/>
            <person name="Schaerlinger B."/>
            <person name="Chardard D."/>
            <person name="Lecocq T."/>
            <person name="Poncet C."/>
            <person name="Jaffrelo L."/>
            <person name="Lampietro C."/>
            <person name="Guiguen Y."/>
        </authorList>
    </citation>
    <scope>NUCLEOTIDE SEQUENCE [LARGE SCALE GENOMIC DNA]</scope>
    <source>
        <tissue evidence="1">Blood</tissue>
    </source>
</reference>
<keyword evidence="2" id="KW-1185">Reference proteome</keyword>
<dbReference type="EMBL" id="VHII01000023">
    <property type="protein sequence ID" value="KAF1372558.1"/>
    <property type="molecule type" value="Genomic_DNA"/>
</dbReference>
<name>A0A6A5E2M6_PERFL</name>
<protein>
    <submittedName>
        <fullName evidence="1">Uncharacterized protein</fullName>
    </submittedName>
</protein>
<dbReference type="Proteomes" id="UP000465112">
    <property type="component" value="Chromosome 23"/>
</dbReference>
<evidence type="ECO:0000313" key="2">
    <source>
        <dbReference type="Proteomes" id="UP000465112"/>
    </source>
</evidence>